<reference evidence="1 2" key="1">
    <citation type="submission" date="2019-05" db="EMBL/GenBank/DDBJ databases">
        <title>Another draft genome of Portunus trituberculatus and its Hox gene families provides insights of decapod evolution.</title>
        <authorList>
            <person name="Jeong J.-H."/>
            <person name="Song I."/>
            <person name="Kim S."/>
            <person name="Choi T."/>
            <person name="Kim D."/>
            <person name="Ryu S."/>
            <person name="Kim W."/>
        </authorList>
    </citation>
    <scope>NUCLEOTIDE SEQUENCE [LARGE SCALE GENOMIC DNA]</scope>
    <source>
        <tissue evidence="1">Muscle</tissue>
    </source>
</reference>
<proteinExistence type="predicted"/>
<evidence type="ECO:0000313" key="2">
    <source>
        <dbReference type="Proteomes" id="UP000324222"/>
    </source>
</evidence>
<dbReference type="EMBL" id="VSRR010130315">
    <property type="protein sequence ID" value="MPD02193.1"/>
    <property type="molecule type" value="Genomic_DNA"/>
</dbReference>
<sequence length="42" mass="4295">MLQGQDIPQSGQYQRSVCSPGSCGYLPGGLWGGLATLQGILG</sequence>
<dbReference type="AlphaFoldDB" id="A0A5B7K173"/>
<organism evidence="1 2">
    <name type="scientific">Portunus trituberculatus</name>
    <name type="common">Swimming crab</name>
    <name type="synonym">Neptunus trituberculatus</name>
    <dbReference type="NCBI Taxonomy" id="210409"/>
    <lineage>
        <taxon>Eukaryota</taxon>
        <taxon>Metazoa</taxon>
        <taxon>Ecdysozoa</taxon>
        <taxon>Arthropoda</taxon>
        <taxon>Crustacea</taxon>
        <taxon>Multicrustacea</taxon>
        <taxon>Malacostraca</taxon>
        <taxon>Eumalacostraca</taxon>
        <taxon>Eucarida</taxon>
        <taxon>Decapoda</taxon>
        <taxon>Pleocyemata</taxon>
        <taxon>Brachyura</taxon>
        <taxon>Eubrachyura</taxon>
        <taxon>Portunoidea</taxon>
        <taxon>Portunidae</taxon>
        <taxon>Portuninae</taxon>
        <taxon>Portunus</taxon>
    </lineage>
</organism>
<name>A0A5B7K173_PORTR</name>
<protein>
    <submittedName>
        <fullName evidence="1">Uncharacterized protein</fullName>
    </submittedName>
</protein>
<gene>
    <name evidence="1" type="ORF">E2C01_097757</name>
</gene>
<accession>A0A5B7K173</accession>
<keyword evidence="2" id="KW-1185">Reference proteome</keyword>
<comment type="caution">
    <text evidence="1">The sequence shown here is derived from an EMBL/GenBank/DDBJ whole genome shotgun (WGS) entry which is preliminary data.</text>
</comment>
<evidence type="ECO:0000313" key="1">
    <source>
        <dbReference type="EMBL" id="MPD02193.1"/>
    </source>
</evidence>
<dbReference type="Proteomes" id="UP000324222">
    <property type="component" value="Unassembled WGS sequence"/>
</dbReference>